<keyword evidence="1" id="KW-0472">Membrane</keyword>
<protein>
    <recommendedName>
        <fullName evidence="4">Tfp pilus assembly protein PilX</fullName>
    </recommendedName>
</protein>
<name>A0A975SPI8_9RHOO</name>
<reference evidence="2" key="1">
    <citation type="submission" date="2020-11" db="EMBL/GenBank/DDBJ databases">
        <title>Azospira inquinata sp. nov.</title>
        <authorList>
            <person name="Moe W.M."/>
            <person name="Mikes M.C."/>
        </authorList>
    </citation>
    <scope>NUCLEOTIDE SEQUENCE</scope>
    <source>
        <strain evidence="2">Azo-3</strain>
    </source>
</reference>
<keyword evidence="1" id="KW-0812">Transmembrane</keyword>
<sequence length="202" mass="22098">MSKFPPKSTASGQFPAKHQQQGVVLFFALISLVILTLAGLAIMRSVDTATLIAGNIAFRQSAAQAGDYGVEDARTWLMNRNTSELSQNNGGGAYNWYWANWQDTFDPHVYDWNNAAFTMNDTYAGNTVSYVIHRMCQYAGDYTDPNTYCLTAQLSATPGNSNRVSGYGGSAAVNASVAPYYRITVRVSGPRNTQVFVQSVVY</sequence>
<organism evidence="2 3">
    <name type="scientific">Azospira inquinata</name>
    <dbReference type="NCBI Taxonomy" id="2785627"/>
    <lineage>
        <taxon>Bacteria</taxon>
        <taxon>Pseudomonadati</taxon>
        <taxon>Pseudomonadota</taxon>
        <taxon>Betaproteobacteria</taxon>
        <taxon>Rhodocyclales</taxon>
        <taxon>Rhodocyclaceae</taxon>
        <taxon>Azospira</taxon>
    </lineage>
</organism>
<evidence type="ECO:0000256" key="1">
    <source>
        <dbReference type="SAM" id="Phobius"/>
    </source>
</evidence>
<dbReference type="AlphaFoldDB" id="A0A975SPI8"/>
<keyword evidence="3" id="KW-1185">Reference proteome</keyword>
<dbReference type="EMBL" id="CP064782">
    <property type="protein sequence ID" value="QWT49595.1"/>
    <property type="molecule type" value="Genomic_DNA"/>
</dbReference>
<dbReference type="KEGG" id="aiq:Azoinq_03000"/>
<dbReference type="RefSeq" id="WP_216126435.1">
    <property type="nucleotide sequence ID" value="NZ_CP064782.1"/>
</dbReference>
<keyword evidence="1" id="KW-1133">Transmembrane helix</keyword>
<feature type="transmembrane region" description="Helical" evidence="1">
    <location>
        <begin position="21"/>
        <end position="43"/>
    </location>
</feature>
<evidence type="ECO:0000313" key="2">
    <source>
        <dbReference type="EMBL" id="QWT49595.1"/>
    </source>
</evidence>
<gene>
    <name evidence="2" type="ORF">Azoinq_03000</name>
</gene>
<dbReference type="Proteomes" id="UP000683428">
    <property type="component" value="Chromosome"/>
</dbReference>
<evidence type="ECO:0000313" key="3">
    <source>
        <dbReference type="Proteomes" id="UP000683428"/>
    </source>
</evidence>
<proteinExistence type="predicted"/>
<accession>A0A975SPI8</accession>
<evidence type="ECO:0008006" key="4">
    <source>
        <dbReference type="Google" id="ProtNLM"/>
    </source>
</evidence>